<evidence type="ECO:0000256" key="9">
    <source>
        <dbReference type="ARBA" id="ARBA00047989"/>
    </source>
</evidence>
<evidence type="ECO:0000256" key="11">
    <source>
        <dbReference type="ARBA" id="ARBA00049893"/>
    </source>
</evidence>
<comment type="function">
    <text evidence="2">Purine nucleoside enzyme that catalyzes the phosphorolysis of adenosine and inosine nucleosides, yielding D-ribose 1-phosphate and the respective free bases, adenine and hypoxanthine. Also catalyzes the phosphorolysis of S-methyl-5'-thioadenosine into adenine and S-methyl-5-thio-alpha-D-ribose 1-phosphate. Also has adenosine deaminase activity.</text>
</comment>
<evidence type="ECO:0000256" key="3">
    <source>
        <dbReference type="ARBA" id="ARBA00007353"/>
    </source>
</evidence>
<evidence type="ECO:0000256" key="7">
    <source>
        <dbReference type="ARBA" id="ARBA00022833"/>
    </source>
</evidence>
<comment type="catalytic activity">
    <reaction evidence="9">
        <text>adenosine + H2O + H(+) = inosine + NH4(+)</text>
        <dbReference type="Rhea" id="RHEA:24408"/>
        <dbReference type="ChEBI" id="CHEBI:15377"/>
        <dbReference type="ChEBI" id="CHEBI:15378"/>
        <dbReference type="ChEBI" id="CHEBI:16335"/>
        <dbReference type="ChEBI" id="CHEBI:17596"/>
        <dbReference type="ChEBI" id="CHEBI:28938"/>
        <dbReference type="EC" id="3.5.4.4"/>
    </reaction>
    <physiologicalReaction direction="left-to-right" evidence="9">
        <dbReference type="Rhea" id="RHEA:24409"/>
    </physiologicalReaction>
</comment>
<evidence type="ECO:0000256" key="1">
    <source>
        <dbReference type="ARBA" id="ARBA00000553"/>
    </source>
</evidence>
<keyword evidence="6" id="KW-0378">Hydrolase</keyword>
<dbReference type="GO" id="GO:0016787">
    <property type="term" value="F:hydrolase activity"/>
    <property type="evidence" value="ECO:0007669"/>
    <property type="project" value="UniProtKB-KW"/>
</dbReference>
<dbReference type="Proteomes" id="UP000005777">
    <property type="component" value="Unassembled WGS sequence"/>
</dbReference>
<evidence type="ECO:0000256" key="10">
    <source>
        <dbReference type="ARBA" id="ARBA00048968"/>
    </source>
</evidence>
<evidence type="ECO:0008006" key="14">
    <source>
        <dbReference type="Google" id="ProtNLM"/>
    </source>
</evidence>
<keyword evidence="5" id="KW-0479">Metal-binding</keyword>
<comment type="catalytic activity">
    <reaction evidence="1">
        <text>inosine + phosphate = alpha-D-ribose 1-phosphate + hypoxanthine</text>
        <dbReference type="Rhea" id="RHEA:27646"/>
        <dbReference type="ChEBI" id="CHEBI:17368"/>
        <dbReference type="ChEBI" id="CHEBI:17596"/>
        <dbReference type="ChEBI" id="CHEBI:43474"/>
        <dbReference type="ChEBI" id="CHEBI:57720"/>
        <dbReference type="EC" id="2.4.2.1"/>
    </reaction>
    <physiologicalReaction direction="left-to-right" evidence="1">
        <dbReference type="Rhea" id="RHEA:27647"/>
    </physiologicalReaction>
</comment>
<dbReference type="CDD" id="cd16833">
    <property type="entry name" value="YfiH"/>
    <property type="match status" value="1"/>
</dbReference>
<reference evidence="12 13" key="1">
    <citation type="submission" date="2012-01" db="EMBL/GenBank/DDBJ databases">
        <title>The Genome Sequence of Scardovia inopinata F0304.</title>
        <authorList>
            <consortium name="The Broad Institute Genome Sequencing Platform"/>
            <person name="Earl A."/>
            <person name="Ward D."/>
            <person name="Feldgarden M."/>
            <person name="Gevers D."/>
            <person name="Izard J."/>
            <person name="Baranova O.V."/>
            <person name="Blanton J.M."/>
            <person name="Tanner A.C."/>
            <person name="Dewhirst F.E."/>
            <person name="Young S.K."/>
            <person name="Zeng Q."/>
            <person name="Gargeya S."/>
            <person name="Fitzgerald M."/>
            <person name="Haas B."/>
            <person name="Abouelleil A."/>
            <person name="Alvarado L."/>
            <person name="Arachchi H.M."/>
            <person name="Berlin A."/>
            <person name="Chapman S.B."/>
            <person name="Gearin G."/>
            <person name="Goldberg J."/>
            <person name="Griggs A."/>
            <person name="Gujja S."/>
            <person name="Hansen M."/>
            <person name="Heiman D."/>
            <person name="Howarth C."/>
            <person name="Larimer J."/>
            <person name="Lui A."/>
            <person name="MacDonald P.J."/>
            <person name="McCowen C."/>
            <person name="Montmayeur A."/>
            <person name="Murphy C."/>
            <person name="Neiman D."/>
            <person name="Pearson M."/>
            <person name="Priest M."/>
            <person name="Roberts A."/>
            <person name="Saif S."/>
            <person name="Shea T."/>
            <person name="Sisk P."/>
            <person name="Stolte C."/>
            <person name="Sykes S."/>
            <person name="Wortman J."/>
            <person name="Nusbaum C."/>
            <person name="Birren B."/>
        </authorList>
    </citation>
    <scope>NUCLEOTIDE SEQUENCE [LARGE SCALE GENOMIC DNA]</scope>
    <source>
        <strain evidence="12 13">F0304</strain>
    </source>
</reference>
<keyword evidence="13" id="KW-1185">Reference proteome</keyword>
<dbReference type="RefSeq" id="WP_006292664.1">
    <property type="nucleotide sequence ID" value="NZ_GG770225.1"/>
</dbReference>
<keyword evidence="4" id="KW-0808">Transferase</keyword>
<dbReference type="Gene3D" id="3.60.140.10">
    <property type="entry name" value="CNF1/YfiH-like putative cysteine hydrolases"/>
    <property type="match status" value="1"/>
</dbReference>
<dbReference type="Pfam" id="PF02578">
    <property type="entry name" value="Cu-oxidase_4"/>
    <property type="match status" value="1"/>
</dbReference>
<dbReference type="GO" id="GO:0005507">
    <property type="term" value="F:copper ion binding"/>
    <property type="evidence" value="ECO:0007669"/>
    <property type="project" value="TreeGrafter"/>
</dbReference>
<dbReference type="InterPro" id="IPR011324">
    <property type="entry name" value="Cytotoxic_necrot_fac-like_cat"/>
</dbReference>
<accession>W5IIP8</accession>
<evidence type="ECO:0000256" key="5">
    <source>
        <dbReference type="ARBA" id="ARBA00022723"/>
    </source>
</evidence>
<gene>
    <name evidence="12" type="ORF">HMPREF9020_00330</name>
</gene>
<dbReference type="InterPro" id="IPR038371">
    <property type="entry name" value="Cu_polyphenol_OxRdtase_sf"/>
</dbReference>
<keyword evidence="7" id="KW-0862">Zinc</keyword>
<dbReference type="eggNOG" id="COG1496">
    <property type="taxonomic scope" value="Bacteria"/>
</dbReference>
<dbReference type="SUPFAM" id="SSF64438">
    <property type="entry name" value="CNF1/YfiH-like putative cysteine hydrolases"/>
    <property type="match status" value="1"/>
</dbReference>
<comment type="catalytic activity">
    <reaction evidence="11">
        <text>S-methyl-5'-thioadenosine + phosphate = 5-(methylsulfanyl)-alpha-D-ribose 1-phosphate + adenine</text>
        <dbReference type="Rhea" id="RHEA:11852"/>
        <dbReference type="ChEBI" id="CHEBI:16708"/>
        <dbReference type="ChEBI" id="CHEBI:17509"/>
        <dbReference type="ChEBI" id="CHEBI:43474"/>
        <dbReference type="ChEBI" id="CHEBI:58533"/>
        <dbReference type="EC" id="2.4.2.28"/>
    </reaction>
    <physiologicalReaction direction="left-to-right" evidence="11">
        <dbReference type="Rhea" id="RHEA:11853"/>
    </physiologicalReaction>
</comment>
<protein>
    <recommendedName>
        <fullName evidence="14">Purine nucleoside phosphorylase</fullName>
    </recommendedName>
</protein>
<comment type="caution">
    <text evidence="12">The sequence shown here is derived from an EMBL/GenBank/DDBJ whole genome shotgun (WGS) entry which is preliminary data.</text>
</comment>
<organism evidence="12 13">
    <name type="scientific">Scardovia inopinata F0304</name>
    <dbReference type="NCBI Taxonomy" id="641146"/>
    <lineage>
        <taxon>Bacteria</taxon>
        <taxon>Bacillati</taxon>
        <taxon>Actinomycetota</taxon>
        <taxon>Actinomycetes</taxon>
        <taxon>Bifidobacteriales</taxon>
        <taxon>Bifidobacteriaceae</taxon>
        <taxon>Scardovia</taxon>
    </lineage>
</organism>
<evidence type="ECO:0000313" key="13">
    <source>
        <dbReference type="Proteomes" id="UP000005777"/>
    </source>
</evidence>
<dbReference type="PANTHER" id="PTHR30616:SF2">
    <property type="entry name" value="PURINE NUCLEOSIDE PHOSPHORYLASE LACC1"/>
    <property type="match status" value="1"/>
</dbReference>
<evidence type="ECO:0000256" key="6">
    <source>
        <dbReference type="ARBA" id="ARBA00022801"/>
    </source>
</evidence>
<dbReference type="GO" id="GO:0017061">
    <property type="term" value="F:S-methyl-5-thioadenosine phosphorylase activity"/>
    <property type="evidence" value="ECO:0007669"/>
    <property type="project" value="UniProtKB-EC"/>
</dbReference>
<dbReference type="HOGENOM" id="CLU_065784_3_2_11"/>
<dbReference type="AlphaFoldDB" id="W5IIP8"/>
<proteinExistence type="inferred from homology"/>
<dbReference type="InterPro" id="IPR003730">
    <property type="entry name" value="Cu_polyphenol_OxRdtase"/>
</dbReference>
<sequence>MTDSVASIDRADRAETAPIPALIPIALTQRVTVYYSTRLGGGSEDDWAFCNLGATVGEEPNQVHANRRAVNKIIGSPVHVVTQVHSALVVDDTDAIVQTKSAEALGQIQADGQVTSQADRAVGIFTADCLPVFLADPGQGIVGAAHCGRKGLQAGVLQTLVEAMIALGAHRSDLTATLGPRICGRCYQVGDDIAEDFDRQFPGTVTHSRFGGQGIDISLAALQILAHEGIHGRQIVDSSPRVKSATYYLESDPEFQQLCQVDGQGPDLTARLDEMADPMCTLENPLWYSHRRAVRAGKKHEGRQLSIIVRKE</sequence>
<comment type="catalytic activity">
    <reaction evidence="10">
        <text>adenosine + phosphate = alpha-D-ribose 1-phosphate + adenine</text>
        <dbReference type="Rhea" id="RHEA:27642"/>
        <dbReference type="ChEBI" id="CHEBI:16335"/>
        <dbReference type="ChEBI" id="CHEBI:16708"/>
        <dbReference type="ChEBI" id="CHEBI:43474"/>
        <dbReference type="ChEBI" id="CHEBI:57720"/>
        <dbReference type="EC" id="2.4.2.1"/>
    </reaction>
    <physiologicalReaction direction="left-to-right" evidence="10">
        <dbReference type="Rhea" id="RHEA:27643"/>
    </physiologicalReaction>
</comment>
<evidence type="ECO:0000313" key="12">
    <source>
        <dbReference type="EMBL" id="EFG26703.1"/>
    </source>
</evidence>
<evidence type="ECO:0000256" key="4">
    <source>
        <dbReference type="ARBA" id="ARBA00022679"/>
    </source>
</evidence>
<dbReference type="PANTHER" id="PTHR30616">
    <property type="entry name" value="UNCHARACTERIZED PROTEIN YFIH"/>
    <property type="match status" value="1"/>
</dbReference>
<keyword evidence="8" id="KW-0186">Copper</keyword>
<name>W5IIP8_SCAIO</name>
<comment type="similarity">
    <text evidence="3">Belongs to the purine nucleoside phosphorylase YfiH/LACC1 family.</text>
</comment>
<evidence type="ECO:0000256" key="2">
    <source>
        <dbReference type="ARBA" id="ARBA00003215"/>
    </source>
</evidence>
<evidence type="ECO:0000256" key="8">
    <source>
        <dbReference type="ARBA" id="ARBA00023008"/>
    </source>
</evidence>
<dbReference type="EMBL" id="ADCX01000002">
    <property type="protein sequence ID" value="EFG26703.1"/>
    <property type="molecule type" value="Genomic_DNA"/>
</dbReference>